<dbReference type="EMBL" id="DF977466">
    <property type="protein sequence ID" value="GAP86845.1"/>
    <property type="molecule type" value="Genomic_DNA"/>
</dbReference>
<dbReference type="STRING" id="77044.A0A1W2TFK5"/>
<keyword evidence="3" id="KW-1185">Reference proteome</keyword>
<sequence length="632" mass="68978">MFLHSGASLHGHEFSKRSTQAAGSPSNTRNPLLRSTIPPPANKAATFPVGLLPSRDNDAVPDLKKSKTYPEPGARISAHIPVDSVVPRDESLASQSETMSEDEASIVSDTDASRVSSSACRKRRSIPPKSTTYVLAHPPPKPRTKQRIIHMRPNLVLQIQQVTPGLRPKPTIDVYPSFAGARAIMAPLLKRVPLIAGIKRELGGQDIMLVRSEDYASQSSGSESDGDEDGIMGRDLLAVLSPSKAEDKTEIVMAEGTVWVATTRSSGNAYSYEFTCVDTTGTTITARWVRKQMVSGSLPSTPTSPNHTPAKLQFSDIKFTFSIIDPNCRRHPILATLTPASLTIPETYMAVLPSSNRYSSASQCLSPTDLPSPGDQGQTEGRMRSVEEWQKSFISVSAVWVALRHGWAPDFRPDEFMPFHASATVPPEGCLHGRGRSLSASANSSPSTIYLEATGRPKYQMGLRQHALRSAHNTPRRATSTGAAFVQKRRATLQENDGQPTDGENDRMTKLNRRALSGDWNVGLLKRARGNSLAESMMGSAHIPPKSDSETHQAPALVSPPLPLGRRAVSVYSPLSPLSLNPSDCGVSEPNEVHMDMTEKPHERENAGEVNSKRRHRKWKSMANWFRKLSAR</sequence>
<dbReference type="OMA" id="AVICQMP"/>
<protein>
    <submittedName>
        <fullName evidence="2">Uncharacterized protein</fullName>
    </submittedName>
</protein>
<evidence type="ECO:0000256" key="1">
    <source>
        <dbReference type="SAM" id="MobiDB-lite"/>
    </source>
</evidence>
<evidence type="ECO:0000313" key="3">
    <source>
        <dbReference type="Proteomes" id="UP000054516"/>
    </source>
</evidence>
<dbReference type="Proteomes" id="UP000054516">
    <property type="component" value="Unassembled WGS sequence"/>
</dbReference>
<reference evidence="2" key="1">
    <citation type="submission" date="2016-03" db="EMBL/GenBank/DDBJ databases">
        <title>Draft genome sequence of Rosellinia necatrix.</title>
        <authorList>
            <person name="Kanematsu S."/>
        </authorList>
    </citation>
    <scope>NUCLEOTIDE SEQUENCE [LARGE SCALE GENOMIC DNA]</scope>
    <source>
        <strain evidence="2">W97</strain>
    </source>
</reference>
<evidence type="ECO:0000313" key="2">
    <source>
        <dbReference type="EMBL" id="GAP86845.1"/>
    </source>
</evidence>
<accession>A0A1W2TFK5</accession>
<proteinExistence type="predicted"/>
<dbReference type="AlphaFoldDB" id="A0A1W2TFK5"/>
<feature type="region of interest" description="Disordered" evidence="1">
    <location>
        <begin position="1"/>
        <end position="144"/>
    </location>
</feature>
<organism evidence="2">
    <name type="scientific">Rosellinia necatrix</name>
    <name type="common">White root-rot fungus</name>
    <dbReference type="NCBI Taxonomy" id="77044"/>
    <lineage>
        <taxon>Eukaryota</taxon>
        <taxon>Fungi</taxon>
        <taxon>Dikarya</taxon>
        <taxon>Ascomycota</taxon>
        <taxon>Pezizomycotina</taxon>
        <taxon>Sordariomycetes</taxon>
        <taxon>Xylariomycetidae</taxon>
        <taxon>Xylariales</taxon>
        <taxon>Xylariaceae</taxon>
        <taxon>Rosellinia</taxon>
    </lineage>
</organism>
<dbReference type="OrthoDB" id="5404323at2759"/>
<feature type="compositionally biased region" description="Basic and acidic residues" evidence="1">
    <location>
        <begin position="596"/>
        <end position="607"/>
    </location>
</feature>
<feature type="compositionally biased region" description="Polar residues" evidence="1">
    <location>
        <begin position="17"/>
        <end position="30"/>
    </location>
</feature>
<gene>
    <name evidence="2" type="ORF">SAMD00023353_2100210</name>
</gene>
<feature type="compositionally biased region" description="Polar residues" evidence="1">
    <location>
        <begin position="107"/>
        <end position="119"/>
    </location>
</feature>
<feature type="compositionally biased region" description="Basic and acidic residues" evidence="1">
    <location>
        <begin position="55"/>
        <end position="65"/>
    </location>
</feature>
<name>A0A1W2TFK5_ROSNE</name>
<feature type="region of interest" description="Disordered" evidence="1">
    <location>
        <begin position="596"/>
        <end position="616"/>
    </location>
</feature>